<evidence type="ECO:0000313" key="4">
    <source>
        <dbReference type="Proteomes" id="UP000541583"/>
    </source>
</evidence>
<organism evidence="3 5">
    <name type="scientific">Mucilaginibacter lappiensis</name>
    <dbReference type="NCBI Taxonomy" id="354630"/>
    <lineage>
        <taxon>Bacteria</taxon>
        <taxon>Pseudomonadati</taxon>
        <taxon>Bacteroidota</taxon>
        <taxon>Sphingobacteriia</taxon>
        <taxon>Sphingobacteriales</taxon>
        <taxon>Sphingobacteriaceae</taxon>
        <taxon>Mucilaginibacter</taxon>
    </lineage>
</organism>
<dbReference type="OrthoDB" id="1049480at2"/>
<evidence type="ECO:0000256" key="1">
    <source>
        <dbReference type="SAM" id="Phobius"/>
    </source>
</evidence>
<keyword evidence="4" id="KW-1185">Reference proteome</keyword>
<evidence type="ECO:0000313" key="3">
    <source>
        <dbReference type="EMBL" id="MBB6129667.1"/>
    </source>
</evidence>
<feature type="transmembrane region" description="Helical" evidence="1">
    <location>
        <begin position="194"/>
        <end position="217"/>
    </location>
</feature>
<dbReference type="Proteomes" id="UP000541583">
    <property type="component" value="Unassembled WGS sequence"/>
</dbReference>
<gene>
    <name evidence="3" type="ORF">HDF22_003798</name>
    <name evidence="2" type="ORF">HDF23_005852</name>
</gene>
<evidence type="ECO:0000313" key="5">
    <source>
        <dbReference type="Proteomes" id="UP000548326"/>
    </source>
</evidence>
<feature type="transmembrane region" description="Helical" evidence="1">
    <location>
        <begin position="31"/>
        <end position="53"/>
    </location>
</feature>
<keyword evidence="1" id="KW-0472">Membrane</keyword>
<evidence type="ECO:0008006" key="6">
    <source>
        <dbReference type="Google" id="ProtNLM"/>
    </source>
</evidence>
<dbReference type="EMBL" id="JACHCA010000010">
    <property type="protein sequence ID" value="MBB6129667.1"/>
    <property type="molecule type" value="Genomic_DNA"/>
</dbReference>
<protein>
    <recommendedName>
        <fullName evidence="6">Membrane domain of glycerophosphoryl diester phosphodiesterase</fullName>
    </recommendedName>
</protein>
<dbReference type="EMBL" id="JACHCB010000028">
    <property type="protein sequence ID" value="MBB6113069.1"/>
    <property type="molecule type" value="Genomic_DNA"/>
</dbReference>
<dbReference type="RefSeq" id="WP_076379084.1">
    <property type="nucleotide sequence ID" value="NZ_FTMG01000029.1"/>
</dbReference>
<feature type="transmembrane region" description="Helical" evidence="1">
    <location>
        <begin position="237"/>
        <end position="270"/>
    </location>
</feature>
<name>A0A1N7GIB5_9SPHI</name>
<feature type="transmembrane region" description="Helical" evidence="1">
    <location>
        <begin position="86"/>
        <end position="110"/>
    </location>
</feature>
<sequence length="300" mass="33660">MQSKVELAKVRDFGEIISDTFLFVRQNIKPLLKYFFTFCGIFVAAGIISASMFQLKWTGTINGIKSGAFNTNEYKPSPFSFFGPEYFLLLFFGMLSFIALIVTFLSYIALYKEKDKQVPTTEEMWGYIKYYFLRVFGSSILLHLLLTVATLLCLVPGIYLSPIFALIFPIMVLENASFSYAFNRSFFLIKDNWWVTFGSLVVIWIIFYVAIMVVSIPTSIINMVSLIAVPQKGGGAFSIPAAVIGAALQQLCQVFAILPITALALCYYNLTESKDGTSLMEKINKLGTITPNTDLPAEEY</sequence>
<keyword evidence="1" id="KW-0812">Transmembrane</keyword>
<feature type="transmembrane region" description="Helical" evidence="1">
    <location>
        <begin position="158"/>
        <end position="182"/>
    </location>
</feature>
<proteinExistence type="predicted"/>
<dbReference type="Proteomes" id="UP000548326">
    <property type="component" value="Unassembled WGS sequence"/>
</dbReference>
<feature type="transmembrane region" description="Helical" evidence="1">
    <location>
        <begin position="131"/>
        <end position="152"/>
    </location>
</feature>
<reference evidence="4 5" key="1">
    <citation type="submission" date="2020-08" db="EMBL/GenBank/DDBJ databases">
        <title>Genomic Encyclopedia of Type Strains, Phase IV (KMG-V): Genome sequencing to study the core and pangenomes of soil and plant-associated prokaryotes.</title>
        <authorList>
            <person name="Whitman W."/>
        </authorList>
    </citation>
    <scope>NUCLEOTIDE SEQUENCE [LARGE SCALE GENOMIC DNA]</scope>
    <source>
        <strain evidence="2 4">ANJLi2</strain>
        <strain evidence="3 5">MP601</strain>
    </source>
</reference>
<comment type="caution">
    <text evidence="3">The sequence shown here is derived from an EMBL/GenBank/DDBJ whole genome shotgun (WGS) entry which is preliminary data.</text>
</comment>
<dbReference type="AlphaFoldDB" id="A0A1N7GIB5"/>
<evidence type="ECO:0000313" key="2">
    <source>
        <dbReference type="EMBL" id="MBB6113069.1"/>
    </source>
</evidence>
<accession>A0A1N7GIB5</accession>
<keyword evidence="1" id="KW-1133">Transmembrane helix</keyword>
<dbReference type="STRING" id="354630.SAMN05421821_12929"/>